<gene>
    <name evidence="1" type="ORF">M404DRAFT_22295</name>
</gene>
<dbReference type="AlphaFoldDB" id="A0A0C3PLC7"/>
<evidence type="ECO:0000313" key="2">
    <source>
        <dbReference type="Proteomes" id="UP000054217"/>
    </source>
</evidence>
<sequence length="59" mass="6834">MRDSNWKKIVNMVPALLKKYKTSHKCLEEMNQAYEQLTAVLDPGQLAQWELDVLEAEAN</sequence>
<dbReference type="Proteomes" id="UP000054217">
    <property type="component" value="Unassembled WGS sequence"/>
</dbReference>
<proteinExistence type="predicted"/>
<reference evidence="2" key="2">
    <citation type="submission" date="2015-01" db="EMBL/GenBank/DDBJ databases">
        <title>Evolutionary Origins and Diversification of the Mycorrhizal Mutualists.</title>
        <authorList>
            <consortium name="DOE Joint Genome Institute"/>
            <consortium name="Mycorrhizal Genomics Consortium"/>
            <person name="Kohler A."/>
            <person name="Kuo A."/>
            <person name="Nagy L.G."/>
            <person name="Floudas D."/>
            <person name="Copeland A."/>
            <person name="Barry K.W."/>
            <person name="Cichocki N."/>
            <person name="Veneault-Fourrey C."/>
            <person name="LaButti K."/>
            <person name="Lindquist E.A."/>
            <person name="Lipzen A."/>
            <person name="Lundell T."/>
            <person name="Morin E."/>
            <person name="Murat C."/>
            <person name="Riley R."/>
            <person name="Ohm R."/>
            <person name="Sun H."/>
            <person name="Tunlid A."/>
            <person name="Henrissat B."/>
            <person name="Grigoriev I.V."/>
            <person name="Hibbett D.S."/>
            <person name="Martin F."/>
        </authorList>
    </citation>
    <scope>NUCLEOTIDE SEQUENCE [LARGE SCALE GENOMIC DNA]</scope>
    <source>
        <strain evidence="2">Marx 270</strain>
    </source>
</reference>
<dbReference type="OrthoDB" id="2678829at2759"/>
<name>A0A0C3PLC7_PISTI</name>
<protein>
    <submittedName>
        <fullName evidence="1">Uncharacterized protein</fullName>
    </submittedName>
</protein>
<reference evidence="1 2" key="1">
    <citation type="submission" date="2014-04" db="EMBL/GenBank/DDBJ databases">
        <authorList>
            <consortium name="DOE Joint Genome Institute"/>
            <person name="Kuo A."/>
            <person name="Kohler A."/>
            <person name="Costa M.D."/>
            <person name="Nagy L.G."/>
            <person name="Floudas D."/>
            <person name="Copeland A."/>
            <person name="Barry K.W."/>
            <person name="Cichocki N."/>
            <person name="Veneault-Fourrey C."/>
            <person name="LaButti K."/>
            <person name="Lindquist E.A."/>
            <person name="Lipzen A."/>
            <person name="Lundell T."/>
            <person name="Morin E."/>
            <person name="Murat C."/>
            <person name="Sun H."/>
            <person name="Tunlid A."/>
            <person name="Henrissat B."/>
            <person name="Grigoriev I.V."/>
            <person name="Hibbett D.S."/>
            <person name="Martin F."/>
            <person name="Nordberg H.P."/>
            <person name="Cantor M.N."/>
            <person name="Hua S.X."/>
        </authorList>
    </citation>
    <scope>NUCLEOTIDE SEQUENCE [LARGE SCALE GENOMIC DNA]</scope>
    <source>
        <strain evidence="1 2">Marx 270</strain>
    </source>
</reference>
<accession>A0A0C3PLC7</accession>
<evidence type="ECO:0000313" key="1">
    <source>
        <dbReference type="EMBL" id="KIO09089.1"/>
    </source>
</evidence>
<dbReference type="HOGENOM" id="CLU_2961789_0_0_1"/>
<dbReference type="EMBL" id="KN831955">
    <property type="protein sequence ID" value="KIO09089.1"/>
    <property type="molecule type" value="Genomic_DNA"/>
</dbReference>
<dbReference type="InParanoid" id="A0A0C3PLC7"/>
<keyword evidence="2" id="KW-1185">Reference proteome</keyword>
<organism evidence="1 2">
    <name type="scientific">Pisolithus tinctorius Marx 270</name>
    <dbReference type="NCBI Taxonomy" id="870435"/>
    <lineage>
        <taxon>Eukaryota</taxon>
        <taxon>Fungi</taxon>
        <taxon>Dikarya</taxon>
        <taxon>Basidiomycota</taxon>
        <taxon>Agaricomycotina</taxon>
        <taxon>Agaricomycetes</taxon>
        <taxon>Agaricomycetidae</taxon>
        <taxon>Boletales</taxon>
        <taxon>Sclerodermatineae</taxon>
        <taxon>Pisolithaceae</taxon>
        <taxon>Pisolithus</taxon>
    </lineage>
</organism>